<sequence>MLASAGPAKASGGVTTRTPTASARSPAPRITPGRDGPRFVTFLRVRMNPPCVRPPITSGGDRSAGSCARDDYIP</sequence>
<accession>A0ABP8AFM9</accession>
<proteinExistence type="predicted"/>
<dbReference type="Proteomes" id="UP001501251">
    <property type="component" value="Unassembled WGS sequence"/>
</dbReference>
<protein>
    <submittedName>
        <fullName evidence="2">Uncharacterized protein</fullName>
    </submittedName>
</protein>
<feature type="region of interest" description="Disordered" evidence="1">
    <location>
        <begin position="1"/>
        <end position="74"/>
    </location>
</feature>
<organism evidence="2 3">
    <name type="scientific">Streptosporangium oxazolinicum</name>
    <dbReference type="NCBI Taxonomy" id="909287"/>
    <lineage>
        <taxon>Bacteria</taxon>
        <taxon>Bacillati</taxon>
        <taxon>Actinomycetota</taxon>
        <taxon>Actinomycetes</taxon>
        <taxon>Streptosporangiales</taxon>
        <taxon>Streptosporangiaceae</taxon>
        <taxon>Streptosporangium</taxon>
    </lineage>
</organism>
<evidence type="ECO:0000313" key="3">
    <source>
        <dbReference type="Proteomes" id="UP001501251"/>
    </source>
</evidence>
<reference evidence="3" key="1">
    <citation type="journal article" date="2019" name="Int. J. Syst. Evol. Microbiol.">
        <title>The Global Catalogue of Microorganisms (GCM) 10K type strain sequencing project: providing services to taxonomists for standard genome sequencing and annotation.</title>
        <authorList>
            <consortium name="The Broad Institute Genomics Platform"/>
            <consortium name="The Broad Institute Genome Sequencing Center for Infectious Disease"/>
            <person name="Wu L."/>
            <person name="Ma J."/>
        </authorList>
    </citation>
    <scope>NUCLEOTIDE SEQUENCE [LARGE SCALE GENOMIC DNA]</scope>
    <source>
        <strain evidence="3">JCM 17388</strain>
    </source>
</reference>
<comment type="caution">
    <text evidence="2">The sequence shown here is derived from an EMBL/GenBank/DDBJ whole genome shotgun (WGS) entry which is preliminary data.</text>
</comment>
<evidence type="ECO:0000256" key="1">
    <source>
        <dbReference type="SAM" id="MobiDB-lite"/>
    </source>
</evidence>
<dbReference type="EMBL" id="BAABAQ010000001">
    <property type="protein sequence ID" value="GAA4183110.1"/>
    <property type="molecule type" value="Genomic_DNA"/>
</dbReference>
<gene>
    <name evidence="2" type="ORF">GCM10022252_10040</name>
</gene>
<keyword evidence="3" id="KW-1185">Reference proteome</keyword>
<name>A0ABP8AFM9_9ACTN</name>
<evidence type="ECO:0000313" key="2">
    <source>
        <dbReference type="EMBL" id="GAA4183110.1"/>
    </source>
</evidence>
<feature type="compositionally biased region" description="Polar residues" evidence="1">
    <location>
        <begin position="13"/>
        <end position="23"/>
    </location>
</feature>